<dbReference type="SUPFAM" id="SSF56752">
    <property type="entry name" value="D-aminoacid aminotransferase-like PLP-dependent enzymes"/>
    <property type="match status" value="1"/>
</dbReference>
<accession>A0A433Y3Z4</accession>
<dbReference type="CDD" id="cd00449">
    <property type="entry name" value="PLPDE_IV"/>
    <property type="match status" value="1"/>
</dbReference>
<dbReference type="InterPro" id="IPR043131">
    <property type="entry name" value="BCAT-like_N"/>
</dbReference>
<proteinExistence type="inferred from homology"/>
<gene>
    <name evidence="7" type="primary">pabC</name>
    <name evidence="7" type="ORF">EJP82_21960</name>
</gene>
<dbReference type="EMBL" id="RZNY01000025">
    <property type="protein sequence ID" value="RUT42586.1"/>
    <property type="molecule type" value="Genomic_DNA"/>
</dbReference>
<dbReference type="PANTHER" id="PTHR42743:SF11">
    <property type="entry name" value="AMINODEOXYCHORISMATE LYASE"/>
    <property type="match status" value="1"/>
</dbReference>
<evidence type="ECO:0000256" key="5">
    <source>
        <dbReference type="RuleBase" id="RU004106"/>
    </source>
</evidence>
<evidence type="ECO:0000256" key="6">
    <source>
        <dbReference type="RuleBase" id="RU004516"/>
    </source>
</evidence>
<dbReference type="GO" id="GO:0008696">
    <property type="term" value="F:4-amino-4-deoxychorismate lyase activity"/>
    <property type="evidence" value="ECO:0007669"/>
    <property type="project" value="UniProtKB-EC"/>
</dbReference>
<keyword evidence="8" id="KW-1185">Reference proteome</keyword>
<organism evidence="7 8">
    <name type="scientific">Paenibacillus anaericanus</name>
    <dbReference type="NCBI Taxonomy" id="170367"/>
    <lineage>
        <taxon>Bacteria</taxon>
        <taxon>Bacillati</taxon>
        <taxon>Bacillota</taxon>
        <taxon>Bacilli</taxon>
        <taxon>Bacillales</taxon>
        <taxon>Paenibacillaceae</taxon>
        <taxon>Paenibacillus</taxon>
    </lineage>
</organism>
<evidence type="ECO:0000313" key="7">
    <source>
        <dbReference type="EMBL" id="RUT42586.1"/>
    </source>
</evidence>
<sequence>MKYIGVNGKPTPTAEAVISVMDHGFMYGVGLFETFRTYGGRPFLLERHLERLRQGCHSLGIRYIGDPDQVATEIQDLMQANGLQEGYIRFTVSAGEGPLGLPSDDYVKPTVIVYVKPLPDPGTRLYTEGKELWRLSTRRNTPEGDIRFKSLHYMNNILAKRELSQYKPNPALPIEGLLLTEQEYLAEGIVSNLFFVLGGTLYTPNIGTGILPGITRAVVLEMAEEQGLDKQEGQYTWEMLMEADEIFVTNSIQELVPVTKLVVPRLESTEGSAGSSNRISGGEIGPITARLLSSYRAKVGI</sequence>
<dbReference type="Gene3D" id="3.30.470.10">
    <property type="match status" value="1"/>
</dbReference>
<keyword evidence="7" id="KW-0456">Lyase</keyword>
<dbReference type="GO" id="GO:0008652">
    <property type="term" value="P:amino acid biosynthetic process"/>
    <property type="evidence" value="ECO:0007669"/>
    <property type="project" value="UniProtKB-ARBA"/>
</dbReference>
<dbReference type="InterPro" id="IPR018300">
    <property type="entry name" value="Aminotrans_IV_CS"/>
</dbReference>
<reference evidence="7 8" key="1">
    <citation type="submission" date="2018-12" db="EMBL/GenBank/DDBJ databases">
        <authorList>
            <person name="Sun L."/>
            <person name="Chen Z."/>
        </authorList>
    </citation>
    <scope>NUCLEOTIDE SEQUENCE [LARGE SCALE GENOMIC DNA]</scope>
    <source>
        <strain evidence="7 8">DSM 15890</strain>
    </source>
</reference>
<comment type="caution">
    <text evidence="7">The sequence shown here is derived from an EMBL/GenBank/DDBJ whole genome shotgun (WGS) entry which is preliminary data.</text>
</comment>
<comment type="subunit">
    <text evidence="3">Homodimer.</text>
</comment>
<dbReference type="Proteomes" id="UP000279446">
    <property type="component" value="Unassembled WGS sequence"/>
</dbReference>
<keyword evidence="4 6" id="KW-0663">Pyridoxal phosphate</keyword>
<dbReference type="GO" id="GO:0005829">
    <property type="term" value="C:cytosol"/>
    <property type="evidence" value="ECO:0007669"/>
    <property type="project" value="TreeGrafter"/>
</dbReference>
<dbReference type="RefSeq" id="WP_127194205.1">
    <property type="nucleotide sequence ID" value="NZ_RZNY01000025.1"/>
</dbReference>
<protein>
    <submittedName>
        <fullName evidence="7">4-amino-4-deoxychorismate lyase</fullName>
        <ecNumber evidence="7">4.1.3.38</ecNumber>
    </submittedName>
</protein>
<evidence type="ECO:0000313" key="8">
    <source>
        <dbReference type="Proteomes" id="UP000279446"/>
    </source>
</evidence>
<dbReference type="OrthoDB" id="9805628at2"/>
<dbReference type="InterPro" id="IPR001544">
    <property type="entry name" value="Aminotrans_IV"/>
</dbReference>
<evidence type="ECO:0000256" key="2">
    <source>
        <dbReference type="ARBA" id="ARBA00009320"/>
    </source>
</evidence>
<dbReference type="GO" id="GO:0046394">
    <property type="term" value="P:carboxylic acid biosynthetic process"/>
    <property type="evidence" value="ECO:0007669"/>
    <property type="project" value="UniProtKB-ARBA"/>
</dbReference>
<comment type="cofactor">
    <cofactor evidence="1 6">
        <name>pyridoxal 5'-phosphate</name>
        <dbReference type="ChEBI" id="CHEBI:597326"/>
    </cofactor>
</comment>
<name>A0A433Y3Z4_9BACL</name>
<dbReference type="PROSITE" id="PS00770">
    <property type="entry name" value="AA_TRANSFER_CLASS_4"/>
    <property type="match status" value="1"/>
</dbReference>
<dbReference type="Gene3D" id="3.20.10.10">
    <property type="entry name" value="D-amino Acid Aminotransferase, subunit A, domain 2"/>
    <property type="match status" value="1"/>
</dbReference>
<dbReference type="FunFam" id="3.20.10.10:FF:000002">
    <property type="entry name" value="D-alanine aminotransferase"/>
    <property type="match status" value="1"/>
</dbReference>
<evidence type="ECO:0000256" key="4">
    <source>
        <dbReference type="ARBA" id="ARBA00022898"/>
    </source>
</evidence>
<evidence type="ECO:0000256" key="1">
    <source>
        <dbReference type="ARBA" id="ARBA00001933"/>
    </source>
</evidence>
<dbReference type="InterPro" id="IPR036038">
    <property type="entry name" value="Aminotransferase-like"/>
</dbReference>
<comment type="similarity">
    <text evidence="2 5">Belongs to the class-IV pyridoxal-phosphate-dependent aminotransferase family.</text>
</comment>
<dbReference type="Pfam" id="PF01063">
    <property type="entry name" value="Aminotran_4"/>
    <property type="match status" value="1"/>
</dbReference>
<dbReference type="NCBIfam" id="NF005800">
    <property type="entry name" value="PRK07650.1"/>
    <property type="match status" value="1"/>
</dbReference>
<evidence type="ECO:0000256" key="3">
    <source>
        <dbReference type="ARBA" id="ARBA00011738"/>
    </source>
</evidence>
<dbReference type="EC" id="4.1.3.38" evidence="7"/>
<dbReference type="PANTHER" id="PTHR42743">
    <property type="entry name" value="AMINO-ACID AMINOTRANSFERASE"/>
    <property type="match status" value="1"/>
</dbReference>
<dbReference type="InterPro" id="IPR050571">
    <property type="entry name" value="Class-IV_PLP-Dep_Aminotrnsfr"/>
</dbReference>
<dbReference type="InterPro" id="IPR043132">
    <property type="entry name" value="BCAT-like_C"/>
</dbReference>
<dbReference type="AlphaFoldDB" id="A0A433Y3Z4"/>